<evidence type="ECO:0000256" key="1">
    <source>
        <dbReference type="SAM" id="MobiDB-lite"/>
    </source>
</evidence>
<dbReference type="Proteomes" id="UP001295794">
    <property type="component" value="Unassembled WGS sequence"/>
</dbReference>
<dbReference type="EMBL" id="CAVNYO010000423">
    <property type="protein sequence ID" value="CAK5278582.1"/>
    <property type="molecule type" value="Genomic_DNA"/>
</dbReference>
<dbReference type="AlphaFoldDB" id="A0AAD2HR15"/>
<feature type="region of interest" description="Disordered" evidence="1">
    <location>
        <begin position="30"/>
        <end position="54"/>
    </location>
</feature>
<keyword evidence="3" id="KW-1185">Reference proteome</keyword>
<reference evidence="2" key="1">
    <citation type="submission" date="2023-11" db="EMBL/GenBank/DDBJ databases">
        <authorList>
            <person name="De Vega J J."/>
            <person name="De Vega J J."/>
        </authorList>
    </citation>
    <scope>NUCLEOTIDE SEQUENCE</scope>
</reference>
<evidence type="ECO:0000313" key="3">
    <source>
        <dbReference type="Proteomes" id="UP001295794"/>
    </source>
</evidence>
<gene>
    <name evidence="2" type="ORF">MYCIT1_LOCUS28008</name>
</gene>
<sequence>MNQSPMEAFACLFFFLHDLSPSNVNALIDSYMPTSPNDSDKESARPTSSDDEVPSLISIGLWPLLHNEDSPPLYSNENYTGSNKDLDMLHV</sequence>
<organism evidence="2 3">
    <name type="scientific">Mycena citricolor</name>
    <dbReference type="NCBI Taxonomy" id="2018698"/>
    <lineage>
        <taxon>Eukaryota</taxon>
        <taxon>Fungi</taxon>
        <taxon>Dikarya</taxon>
        <taxon>Basidiomycota</taxon>
        <taxon>Agaricomycotina</taxon>
        <taxon>Agaricomycetes</taxon>
        <taxon>Agaricomycetidae</taxon>
        <taxon>Agaricales</taxon>
        <taxon>Marasmiineae</taxon>
        <taxon>Mycenaceae</taxon>
        <taxon>Mycena</taxon>
    </lineage>
</organism>
<name>A0AAD2HR15_9AGAR</name>
<protein>
    <submittedName>
        <fullName evidence="2">Uncharacterized protein</fullName>
    </submittedName>
</protein>
<accession>A0AAD2HR15</accession>
<evidence type="ECO:0000313" key="2">
    <source>
        <dbReference type="EMBL" id="CAK5278582.1"/>
    </source>
</evidence>
<comment type="caution">
    <text evidence="2">The sequence shown here is derived from an EMBL/GenBank/DDBJ whole genome shotgun (WGS) entry which is preliminary data.</text>
</comment>
<proteinExistence type="predicted"/>